<evidence type="ECO:0000259" key="4">
    <source>
        <dbReference type="Pfam" id="PF00589"/>
    </source>
</evidence>
<dbReference type="OrthoDB" id="2450416at2"/>
<dbReference type="SUPFAM" id="SSF56349">
    <property type="entry name" value="DNA breaking-rejoining enzymes"/>
    <property type="match status" value="1"/>
</dbReference>
<sequence>MYRSSRRISGGGIVGKRNVKNQVDQALKKIYKIGESKKQLRDNHQETGIHSTTQVKHAYSVSMQFVQWAKGQKGIKDIYRLKRAHYREYLTHKANQGVSKGHLMNIETSLRLLSKGMNQFSKDQGFKERDWVPKQRLIHSSERSKGQDRSYTRDEVQKIRENLPEGSQNALDLQNAFGLRLREAANLKAAHIEEKHGKLYFVASEDRGSLNSAKGLTKASKARETPCLSRYEGKVRSILAEKEQHQFLAPKYNTVKSAYNRAVEKAKVTNYTGSHGFRHSFARERLEASLKERGIYREGKDIINRMVENYDQGVRKDAGIPHSERKLYMEVNQCVDIVHQELGHGKGRMDLVAIYMR</sequence>
<keyword evidence="2" id="KW-0238">DNA-binding</keyword>
<dbReference type="InterPro" id="IPR011010">
    <property type="entry name" value="DNA_brk_join_enz"/>
</dbReference>
<dbReference type="GO" id="GO:0003677">
    <property type="term" value="F:DNA binding"/>
    <property type="evidence" value="ECO:0007669"/>
    <property type="project" value="UniProtKB-KW"/>
</dbReference>
<dbReference type="GO" id="GO:0006310">
    <property type="term" value="P:DNA recombination"/>
    <property type="evidence" value="ECO:0007669"/>
    <property type="project" value="UniProtKB-KW"/>
</dbReference>
<comment type="similarity">
    <text evidence="1">Belongs to the 'phage' integrase family.</text>
</comment>
<evidence type="ECO:0000313" key="5">
    <source>
        <dbReference type="EMBL" id="MYL36129.1"/>
    </source>
</evidence>
<gene>
    <name evidence="5" type="ORF">GLW05_21460</name>
</gene>
<proteinExistence type="inferred from homology"/>
<dbReference type="InterPro" id="IPR050090">
    <property type="entry name" value="Tyrosine_recombinase_XerCD"/>
</dbReference>
<feature type="domain" description="Tyr recombinase" evidence="4">
    <location>
        <begin position="152"/>
        <end position="290"/>
    </location>
</feature>
<dbReference type="EMBL" id="WMEQ01000030">
    <property type="protein sequence ID" value="MYL36129.1"/>
    <property type="molecule type" value="Genomic_DNA"/>
</dbReference>
<organism evidence="5 6">
    <name type="scientific">Pontibacillus yanchengensis</name>
    <dbReference type="NCBI Taxonomy" id="462910"/>
    <lineage>
        <taxon>Bacteria</taxon>
        <taxon>Bacillati</taxon>
        <taxon>Bacillota</taxon>
        <taxon>Bacilli</taxon>
        <taxon>Bacillales</taxon>
        <taxon>Bacillaceae</taxon>
        <taxon>Pontibacillus</taxon>
    </lineage>
</organism>
<protein>
    <submittedName>
        <fullName evidence="5">Tyrosine-type recombinase/integrase</fullName>
    </submittedName>
</protein>
<dbReference type="Gene3D" id="1.10.443.10">
    <property type="entry name" value="Intergrase catalytic core"/>
    <property type="match status" value="1"/>
</dbReference>
<dbReference type="PANTHER" id="PTHR30349:SF41">
    <property type="entry name" value="INTEGRASE_RECOMBINASE PROTEIN MJ0367-RELATED"/>
    <property type="match status" value="1"/>
</dbReference>
<dbReference type="InterPro" id="IPR002104">
    <property type="entry name" value="Integrase_catalytic"/>
</dbReference>
<reference evidence="5 6" key="1">
    <citation type="submission" date="2019-11" db="EMBL/GenBank/DDBJ databases">
        <title>Genome sequences of 17 halophilic strains isolated from different environments.</title>
        <authorList>
            <person name="Furrow R.E."/>
        </authorList>
    </citation>
    <scope>NUCLEOTIDE SEQUENCE [LARGE SCALE GENOMIC DNA]</scope>
    <source>
        <strain evidence="5 6">22514_16_FS</strain>
    </source>
</reference>
<accession>A0A6I5A7J4</accession>
<dbReference type="InterPro" id="IPR013762">
    <property type="entry name" value="Integrase-like_cat_sf"/>
</dbReference>
<keyword evidence="3" id="KW-0233">DNA recombination</keyword>
<name>A0A6I5A7J4_9BACI</name>
<dbReference type="Pfam" id="PF00589">
    <property type="entry name" value="Phage_integrase"/>
    <property type="match status" value="1"/>
</dbReference>
<evidence type="ECO:0000256" key="2">
    <source>
        <dbReference type="ARBA" id="ARBA00023125"/>
    </source>
</evidence>
<evidence type="ECO:0000256" key="3">
    <source>
        <dbReference type="ARBA" id="ARBA00023172"/>
    </source>
</evidence>
<dbReference type="AlphaFoldDB" id="A0A6I5A7J4"/>
<comment type="caution">
    <text evidence="5">The sequence shown here is derived from an EMBL/GenBank/DDBJ whole genome shotgun (WGS) entry which is preliminary data.</text>
</comment>
<dbReference type="Proteomes" id="UP000468638">
    <property type="component" value="Unassembled WGS sequence"/>
</dbReference>
<evidence type="ECO:0000313" key="6">
    <source>
        <dbReference type="Proteomes" id="UP000468638"/>
    </source>
</evidence>
<dbReference type="GO" id="GO:0015074">
    <property type="term" value="P:DNA integration"/>
    <property type="evidence" value="ECO:0007669"/>
    <property type="project" value="InterPro"/>
</dbReference>
<dbReference type="PANTHER" id="PTHR30349">
    <property type="entry name" value="PHAGE INTEGRASE-RELATED"/>
    <property type="match status" value="1"/>
</dbReference>
<evidence type="ECO:0000256" key="1">
    <source>
        <dbReference type="ARBA" id="ARBA00008857"/>
    </source>
</evidence>